<dbReference type="EMBL" id="JAGTJS010000005">
    <property type="protein sequence ID" value="KAH7268589.1"/>
    <property type="molecule type" value="Genomic_DNA"/>
</dbReference>
<feature type="transmembrane region" description="Helical" evidence="2">
    <location>
        <begin position="67"/>
        <end position="87"/>
    </location>
</feature>
<dbReference type="Proteomes" id="UP000736672">
    <property type="component" value="Unassembled WGS sequence"/>
</dbReference>
<dbReference type="OrthoDB" id="5340195at2759"/>
<reference evidence="3" key="1">
    <citation type="journal article" date="2021" name="Nat. Commun.">
        <title>Genetic determinants of endophytism in the Arabidopsis root mycobiome.</title>
        <authorList>
            <person name="Mesny F."/>
            <person name="Miyauchi S."/>
            <person name="Thiergart T."/>
            <person name="Pickel B."/>
            <person name="Atanasova L."/>
            <person name="Karlsson M."/>
            <person name="Huettel B."/>
            <person name="Barry K.W."/>
            <person name="Haridas S."/>
            <person name="Chen C."/>
            <person name="Bauer D."/>
            <person name="Andreopoulos W."/>
            <person name="Pangilinan J."/>
            <person name="LaButti K."/>
            <person name="Riley R."/>
            <person name="Lipzen A."/>
            <person name="Clum A."/>
            <person name="Drula E."/>
            <person name="Henrissat B."/>
            <person name="Kohler A."/>
            <person name="Grigoriev I.V."/>
            <person name="Martin F.M."/>
            <person name="Hacquard S."/>
        </authorList>
    </citation>
    <scope>NUCLEOTIDE SEQUENCE</scope>
    <source>
        <strain evidence="3">FSSC 5 MPI-SDFR-AT-0091</strain>
    </source>
</reference>
<protein>
    <submittedName>
        <fullName evidence="3">Uncharacterized protein</fullName>
    </submittedName>
</protein>
<dbReference type="AlphaFoldDB" id="A0A9P9KU56"/>
<comment type="caution">
    <text evidence="3">The sequence shown here is derived from an EMBL/GenBank/DDBJ whole genome shotgun (WGS) entry which is preliminary data.</text>
</comment>
<evidence type="ECO:0000313" key="3">
    <source>
        <dbReference type="EMBL" id="KAH7268589.1"/>
    </source>
</evidence>
<dbReference type="PANTHER" id="PTHR35041">
    <property type="entry name" value="MEDIATOR OF RNA POLYMERASE II TRANSCRIPTION SUBUNIT 1"/>
    <property type="match status" value="1"/>
</dbReference>
<dbReference type="PANTHER" id="PTHR35041:SF3">
    <property type="entry name" value="FORMYLMETHIONINE DEFORMYLASE-LIKE PROTEIN"/>
    <property type="match status" value="1"/>
</dbReference>
<proteinExistence type="predicted"/>
<feature type="region of interest" description="Disordered" evidence="1">
    <location>
        <begin position="1"/>
        <end position="20"/>
    </location>
</feature>
<sequence>METPQTNSYPDQINTHAQQDESILAGNDTLPVSPMENNPRSESANERTCTRFYNSWEAFLLRPWKMFLLLLIGTIFAIGHHLFYLHLDGKEGDAQSLMFRYGTIIAFCAKASFGTAVTMAFQQRAWLVVRRRTARLDTVDSIFTANTEFTSLLASCPSRHPIEINNRLELSVSLWNTTMPGNESPDITKGEFDYWTRPSMQYSRQLLPPVLSQGQPTTRKRAGVEICSDSWDCSYVIDFIGPGYKCQELASGVGSKMKKLGDSEAPFDTSAIAPEGNFTYLAVTGRGEYGQQVISENGRPVSKPPYPKNMGAFRTEPIIWIGYATVNDTSVPQPWSRVAPDWYDAYTPVIFGCEHYEINYTVKFAYIQGEQSHEIISRNYMRKVVDTTYLLDEEDPDERLRDCTVATPVENYVFPHDVRNYKRTAAFHSLGYGLRTYLNGTIRIPYFIAETEMVLTSLITFVNYLPVDNLPQAIEKLYEDIIVLLLSEPSFIAVSWASNGKPSGHARGGLETSYPCVRTRPSTVFRYDMLQLLAVYLASFVLALVGVLLGFQAAREEGLMRDMKPSSIIEATRAPSLNELGPGGELDKNNVRVGYGLVQQHAGESLRSFGLEGDRHLLWNWDMELGGA</sequence>
<organism evidence="3 4">
    <name type="scientific">Fusarium solani</name>
    <name type="common">Filamentous fungus</name>
    <dbReference type="NCBI Taxonomy" id="169388"/>
    <lineage>
        <taxon>Eukaryota</taxon>
        <taxon>Fungi</taxon>
        <taxon>Dikarya</taxon>
        <taxon>Ascomycota</taxon>
        <taxon>Pezizomycotina</taxon>
        <taxon>Sordariomycetes</taxon>
        <taxon>Hypocreomycetidae</taxon>
        <taxon>Hypocreales</taxon>
        <taxon>Nectriaceae</taxon>
        <taxon>Fusarium</taxon>
        <taxon>Fusarium solani species complex</taxon>
    </lineage>
</organism>
<keyword evidence="2" id="KW-0812">Transmembrane</keyword>
<keyword evidence="4" id="KW-1185">Reference proteome</keyword>
<keyword evidence="2" id="KW-0472">Membrane</keyword>
<evidence type="ECO:0000256" key="2">
    <source>
        <dbReference type="SAM" id="Phobius"/>
    </source>
</evidence>
<name>A0A9P9KU56_FUSSL</name>
<gene>
    <name evidence="3" type="ORF">B0J15DRAFT_510402</name>
</gene>
<accession>A0A9P9KU56</accession>
<keyword evidence="2" id="KW-1133">Transmembrane helix</keyword>
<feature type="transmembrane region" description="Helical" evidence="2">
    <location>
        <begin position="99"/>
        <end position="121"/>
    </location>
</feature>
<evidence type="ECO:0000313" key="4">
    <source>
        <dbReference type="Proteomes" id="UP000736672"/>
    </source>
</evidence>
<feature type="transmembrane region" description="Helical" evidence="2">
    <location>
        <begin position="533"/>
        <end position="554"/>
    </location>
</feature>
<evidence type="ECO:0000256" key="1">
    <source>
        <dbReference type="SAM" id="MobiDB-lite"/>
    </source>
</evidence>